<proteinExistence type="predicted"/>
<evidence type="ECO:0000313" key="4">
    <source>
        <dbReference type="Proteomes" id="UP000277928"/>
    </source>
</evidence>
<feature type="compositionally biased region" description="Basic and acidic residues" evidence="2">
    <location>
        <begin position="114"/>
        <end position="139"/>
    </location>
</feature>
<evidence type="ECO:0000256" key="2">
    <source>
        <dbReference type="SAM" id="MobiDB-lite"/>
    </source>
</evidence>
<keyword evidence="4" id="KW-1185">Reference proteome</keyword>
<dbReference type="AlphaFoldDB" id="A0A3P6TXZ3"/>
<reference evidence="3 4" key="1">
    <citation type="submission" date="2018-08" db="EMBL/GenBank/DDBJ databases">
        <authorList>
            <person name="Laetsch R D."/>
            <person name="Stevens L."/>
            <person name="Kumar S."/>
            <person name="Blaxter L. M."/>
        </authorList>
    </citation>
    <scope>NUCLEOTIDE SEQUENCE [LARGE SCALE GENOMIC DNA]</scope>
</reference>
<protein>
    <submittedName>
        <fullName evidence="3">Uncharacterized protein</fullName>
    </submittedName>
</protein>
<dbReference type="EMBL" id="UYRX01000047">
    <property type="protein sequence ID" value="VDK71248.1"/>
    <property type="molecule type" value="Genomic_DNA"/>
</dbReference>
<sequence length="310" mass="34443">MGESKNNKVGETFDEVEFDNDSLETLLREHGLLPSVDDVPAVGSEKAVEEEEGRTRFIDTFRAAQALKALRIVSKDESSYFKFVLPEEISPDEASDDNEGPCTSSLQTPAALPVEKEESGVREASMREHTVSEGPKEAEELSSTSPGCTSSADQSGEILSLCGPFESVDYTDAMWYYNLKKIIFLRARELEKENKNAAARGDELRKRNEELRNLHGSLVSQSATSAPQYSLEEVAHSSSVEDLSPQFHFPDPNFESFYVPFQVFPHSTTDDLDAEFQVFSDSTSQYINPENQGLPGTSSEDIGSQQPKWF</sequence>
<accession>A0A3P6TXZ3</accession>
<keyword evidence="1" id="KW-0175">Coiled coil</keyword>
<evidence type="ECO:0000256" key="1">
    <source>
        <dbReference type="SAM" id="Coils"/>
    </source>
</evidence>
<dbReference type="Proteomes" id="UP000277928">
    <property type="component" value="Unassembled WGS sequence"/>
</dbReference>
<name>A0A3P6TXZ3_LITSI</name>
<feature type="compositionally biased region" description="Acidic residues" evidence="2">
    <location>
        <begin position="90"/>
        <end position="99"/>
    </location>
</feature>
<feature type="coiled-coil region" evidence="1">
    <location>
        <begin position="187"/>
        <end position="214"/>
    </location>
</feature>
<feature type="region of interest" description="Disordered" evidence="2">
    <location>
        <begin position="90"/>
        <end position="153"/>
    </location>
</feature>
<feature type="compositionally biased region" description="Polar residues" evidence="2">
    <location>
        <begin position="141"/>
        <end position="153"/>
    </location>
</feature>
<evidence type="ECO:0000313" key="3">
    <source>
        <dbReference type="EMBL" id="VDK71248.1"/>
    </source>
</evidence>
<feature type="region of interest" description="Disordered" evidence="2">
    <location>
        <begin position="283"/>
        <end position="310"/>
    </location>
</feature>
<dbReference type="OrthoDB" id="5865201at2759"/>
<dbReference type="OMA" id="FQFTFPK"/>
<organism evidence="3 4">
    <name type="scientific">Litomosoides sigmodontis</name>
    <name type="common">Filarial nematode worm</name>
    <dbReference type="NCBI Taxonomy" id="42156"/>
    <lineage>
        <taxon>Eukaryota</taxon>
        <taxon>Metazoa</taxon>
        <taxon>Ecdysozoa</taxon>
        <taxon>Nematoda</taxon>
        <taxon>Chromadorea</taxon>
        <taxon>Rhabditida</taxon>
        <taxon>Spirurina</taxon>
        <taxon>Spiruromorpha</taxon>
        <taxon>Filarioidea</taxon>
        <taxon>Onchocercidae</taxon>
        <taxon>Litomosoides</taxon>
    </lineage>
</organism>
<gene>
    <name evidence="3" type="ORF">NLS_LOCUS1374</name>
</gene>